<evidence type="ECO:0000259" key="1">
    <source>
        <dbReference type="Pfam" id="PF01778"/>
    </source>
</evidence>
<keyword evidence="2" id="KW-0689">Ribosomal protein</keyword>
<dbReference type="Pfam" id="PF01778">
    <property type="entry name" value="Ribosomal_L28e"/>
    <property type="match status" value="1"/>
</dbReference>
<reference evidence="2" key="1">
    <citation type="submission" date="2021-05" db="EMBL/GenBank/DDBJ databases">
        <authorList>
            <person name="Alioto T."/>
            <person name="Alioto T."/>
            <person name="Gomez Garrido J."/>
        </authorList>
    </citation>
    <scope>NUCLEOTIDE SEQUENCE</scope>
</reference>
<accession>A0A8D8BSE0</accession>
<name>A0A8D8BSE0_CULPI</name>
<dbReference type="GO" id="GO:0005840">
    <property type="term" value="C:ribosome"/>
    <property type="evidence" value="ECO:0007669"/>
    <property type="project" value="UniProtKB-KW"/>
</dbReference>
<dbReference type="Gene3D" id="3.30.390.110">
    <property type="match status" value="1"/>
</dbReference>
<proteinExistence type="predicted"/>
<keyword evidence="2" id="KW-0687">Ribonucleoprotein</keyword>
<dbReference type="InterPro" id="IPR029004">
    <property type="entry name" value="Ribosomal_eL28/Mak16"/>
</dbReference>
<feature type="domain" description="Ribosomal eL28/Mak16" evidence="1">
    <location>
        <begin position="15"/>
        <end position="84"/>
    </location>
</feature>
<dbReference type="EMBL" id="HBUE01086662">
    <property type="protein sequence ID" value="CAG6479808.1"/>
    <property type="molecule type" value="Transcribed_RNA"/>
</dbReference>
<dbReference type="AlphaFoldDB" id="A0A8D8BSE0"/>
<organism evidence="2">
    <name type="scientific">Culex pipiens</name>
    <name type="common">House mosquito</name>
    <dbReference type="NCBI Taxonomy" id="7175"/>
    <lineage>
        <taxon>Eukaryota</taxon>
        <taxon>Metazoa</taxon>
        <taxon>Ecdysozoa</taxon>
        <taxon>Arthropoda</taxon>
        <taxon>Hexapoda</taxon>
        <taxon>Insecta</taxon>
        <taxon>Pterygota</taxon>
        <taxon>Neoptera</taxon>
        <taxon>Endopterygota</taxon>
        <taxon>Diptera</taxon>
        <taxon>Nematocera</taxon>
        <taxon>Culicoidea</taxon>
        <taxon>Culicidae</taxon>
        <taxon>Culicinae</taxon>
        <taxon>Culicini</taxon>
        <taxon>Culex</taxon>
        <taxon>Culex</taxon>
    </lineage>
</organism>
<sequence>MPILHPIVPTEAPELVHQKSLRIMLVDKGISVVYRWPKNQTKPAKVTVKVTLKHNPRHTLKKLKNIINSNRFRRDLRQAAQHRVCPRYQEGSQVRFRCCCRSLCLRKPNKNRNRYQQLRP</sequence>
<evidence type="ECO:0000313" key="2">
    <source>
        <dbReference type="EMBL" id="CAG6479808.1"/>
    </source>
</evidence>
<protein>
    <submittedName>
        <fullName evidence="2">60S ribosomal protein L28</fullName>
    </submittedName>
</protein>